<dbReference type="InterPro" id="IPR033906">
    <property type="entry name" value="Lipase_N"/>
</dbReference>
<dbReference type="PANTHER" id="PTHR11610">
    <property type="entry name" value="LIPASE"/>
    <property type="match status" value="1"/>
</dbReference>
<evidence type="ECO:0000256" key="2">
    <source>
        <dbReference type="ARBA" id="ARBA00010701"/>
    </source>
</evidence>
<feature type="active site" description="Nucleophile" evidence="4">
    <location>
        <position position="199"/>
    </location>
</feature>
<gene>
    <name evidence="9" type="ORF">DGAL_LOCUS5661</name>
</gene>
<dbReference type="OrthoDB" id="6337994at2759"/>
<feature type="binding site" evidence="5">
    <location>
        <position position="241"/>
    </location>
    <ligand>
        <name>Ca(2+)</name>
        <dbReference type="ChEBI" id="CHEBI:29108"/>
    </ligand>
</feature>
<dbReference type="SUPFAM" id="SSF53474">
    <property type="entry name" value="alpha/beta-Hydrolases"/>
    <property type="match status" value="1"/>
</dbReference>
<keyword evidence="7" id="KW-0732">Signal</keyword>
<dbReference type="GO" id="GO:0005615">
    <property type="term" value="C:extracellular space"/>
    <property type="evidence" value="ECO:0007669"/>
    <property type="project" value="TreeGrafter"/>
</dbReference>
<keyword evidence="3" id="KW-0964">Secreted</keyword>
<keyword evidence="5" id="KW-0106">Calcium</keyword>
<dbReference type="GO" id="GO:0052689">
    <property type="term" value="F:carboxylic ester hydrolase activity"/>
    <property type="evidence" value="ECO:0007669"/>
    <property type="project" value="InterPro"/>
</dbReference>
<reference evidence="9" key="1">
    <citation type="submission" date="2021-11" db="EMBL/GenBank/DDBJ databases">
        <authorList>
            <person name="Schell T."/>
        </authorList>
    </citation>
    <scope>NUCLEOTIDE SEQUENCE</scope>
    <source>
        <strain evidence="9">M5</strain>
    </source>
</reference>
<dbReference type="Gene3D" id="3.40.50.1820">
    <property type="entry name" value="alpha/beta hydrolase"/>
    <property type="match status" value="1"/>
</dbReference>
<accession>A0A8J2RET5</accession>
<organism evidence="9 10">
    <name type="scientific">Daphnia galeata</name>
    <dbReference type="NCBI Taxonomy" id="27404"/>
    <lineage>
        <taxon>Eukaryota</taxon>
        <taxon>Metazoa</taxon>
        <taxon>Ecdysozoa</taxon>
        <taxon>Arthropoda</taxon>
        <taxon>Crustacea</taxon>
        <taxon>Branchiopoda</taxon>
        <taxon>Diplostraca</taxon>
        <taxon>Cladocera</taxon>
        <taxon>Anomopoda</taxon>
        <taxon>Daphniidae</taxon>
        <taxon>Daphnia</taxon>
    </lineage>
</organism>
<evidence type="ECO:0000313" key="9">
    <source>
        <dbReference type="EMBL" id="CAH0103127.1"/>
    </source>
</evidence>
<feature type="chain" id="PRO_5035150260" description="Lipase domain-containing protein" evidence="7">
    <location>
        <begin position="24"/>
        <end position="519"/>
    </location>
</feature>
<dbReference type="InterPro" id="IPR000734">
    <property type="entry name" value="TAG_lipase"/>
</dbReference>
<proteinExistence type="inferred from homology"/>
<evidence type="ECO:0000256" key="7">
    <source>
        <dbReference type="SAM" id="SignalP"/>
    </source>
</evidence>
<feature type="active site" description="Charge relay system" evidence="4">
    <location>
        <position position="222"/>
    </location>
</feature>
<dbReference type="PRINTS" id="PR00821">
    <property type="entry name" value="TAGLIPASE"/>
</dbReference>
<evidence type="ECO:0000256" key="1">
    <source>
        <dbReference type="ARBA" id="ARBA00004613"/>
    </source>
</evidence>
<evidence type="ECO:0000256" key="3">
    <source>
        <dbReference type="ARBA" id="ARBA00022525"/>
    </source>
</evidence>
<dbReference type="Pfam" id="PF00151">
    <property type="entry name" value="Lipase"/>
    <property type="match status" value="1"/>
</dbReference>
<evidence type="ECO:0000256" key="6">
    <source>
        <dbReference type="RuleBase" id="RU004262"/>
    </source>
</evidence>
<dbReference type="GO" id="GO:0046872">
    <property type="term" value="F:metal ion binding"/>
    <property type="evidence" value="ECO:0007669"/>
    <property type="project" value="UniProtKB-KW"/>
</dbReference>
<comment type="subcellular location">
    <subcellularLocation>
        <location evidence="1">Secreted</location>
    </subcellularLocation>
</comment>
<evidence type="ECO:0000256" key="4">
    <source>
        <dbReference type="PIRSR" id="PIRSR000865-1"/>
    </source>
</evidence>
<keyword evidence="5" id="KW-0479">Metal-binding</keyword>
<dbReference type="Proteomes" id="UP000789390">
    <property type="component" value="Unassembled WGS sequence"/>
</dbReference>
<dbReference type="PIRSF" id="PIRSF000865">
    <property type="entry name" value="Lipoprotein_lipase_LIPH"/>
    <property type="match status" value="1"/>
</dbReference>
<protein>
    <recommendedName>
        <fullName evidence="8">Lipase domain-containing protein</fullName>
    </recommendedName>
</protein>
<dbReference type="CDD" id="cd00707">
    <property type="entry name" value="Pancreat_lipase_like"/>
    <property type="match status" value="1"/>
</dbReference>
<dbReference type="GO" id="GO:0016042">
    <property type="term" value="P:lipid catabolic process"/>
    <property type="evidence" value="ECO:0007669"/>
    <property type="project" value="TreeGrafter"/>
</dbReference>
<dbReference type="Gene3D" id="2.60.60.20">
    <property type="entry name" value="PLAT/LH2 domain"/>
    <property type="match status" value="1"/>
</dbReference>
<evidence type="ECO:0000259" key="8">
    <source>
        <dbReference type="Pfam" id="PF00151"/>
    </source>
</evidence>
<feature type="signal peptide" evidence="7">
    <location>
        <begin position="1"/>
        <end position="23"/>
    </location>
</feature>
<dbReference type="InterPro" id="IPR013818">
    <property type="entry name" value="Lipase"/>
</dbReference>
<sequence>MNKLHGIHRAFGFLAFLLWTTEAAVEADIGSNDLTNVSISDSTTVCYDDLGCIDKFSFADPLLWPIDLLPESRTKINTYFTLYTREMPFIPPTPLVRISARDPNGISKASFRATRPTKLFIHGWRATGFEGRILTLVKRLLANGDFNVIIVHWGGGSTVDYNQAHANTRLVGLEIAFLVNTMVTKLGAKASDVHLIGHSLGAHAAGYAGEKIPNLGQITGLDPAGPFFRLVPTNARLDPTDAQFVDVIHTDGGIIGAGLIEPLGHLDFYPNGGIRQPGCDPSNWQSILSDPNAIPSDAIACDHVRAVHIYSESLLSSNCKTIGYECADYDSFNEGKCTTCGSDNTHCAPFGLQATSFPTRNRTNVKLYFNTGDSFPYCRAHYAVTVDLAKPSDAKSTVNGNFGLLVSGINGALPYVQLAFENLPQGQIHQFLFIVPPTANTIAVNKVNIHWNYVVEDMLDCVLGLCNKKLYVNSVTITSLNSYPESNRVANTFKNCPQFGPGVISSGFTLDFAVSYKCL</sequence>
<dbReference type="GO" id="GO:0016298">
    <property type="term" value="F:lipase activity"/>
    <property type="evidence" value="ECO:0007669"/>
    <property type="project" value="InterPro"/>
</dbReference>
<dbReference type="InterPro" id="IPR029058">
    <property type="entry name" value="AB_hydrolase_fold"/>
</dbReference>
<dbReference type="InterPro" id="IPR016272">
    <property type="entry name" value="Lipase_LIPH"/>
</dbReference>
<evidence type="ECO:0000313" key="10">
    <source>
        <dbReference type="Proteomes" id="UP000789390"/>
    </source>
</evidence>
<evidence type="ECO:0000256" key="5">
    <source>
        <dbReference type="PIRSR" id="PIRSR000865-2"/>
    </source>
</evidence>
<feature type="binding site" evidence="5">
    <location>
        <position position="238"/>
    </location>
    <ligand>
        <name>Ca(2+)</name>
        <dbReference type="ChEBI" id="CHEBI:29108"/>
    </ligand>
</feature>
<dbReference type="PANTHER" id="PTHR11610:SF173">
    <property type="entry name" value="LIPASE DOMAIN-CONTAINING PROTEIN-RELATED"/>
    <property type="match status" value="1"/>
</dbReference>
<dbReference type="FunFam" id="3.40.50.1820:FF:000033">
    <property type="entry name" value="Pancreatic triacylglycerol lipase"/>
    <property type="match status" value="1"/>
</dbReference>
<keyword evidence="10" id="KW-1185">Reference proteome</keyword>
<dbReference type="EMBL" id="CAKKLH010000101">
    <property type="protein sequence ID" value="CAH0103127.1"/>
    <property type="molecule type" value="Genomic_DNA"/>
</dbReference>
<feature type="binding site" evidence="5">
    <location>
        <position position="236"/>
    </location>
    <ligand>
        <name>Ca(2+)</name>
        <dbReference type="ChEBI" id="CHEBI:29108"/>
    </ligand>
</feature>
<comment type="similarity">
    <text evidence="2 6">Belongs to the AB hydrolase superfamily. Lipase family.</text>
</comment>
<name>A0A8J2RET5_9CRUS</name>
<feature type="active site" description="Charge relay system" evidence="4">
    <location>
        <position position="303"/>
    </location>
</feature>
<comment type="caution">
    <text evidence="9">The sequence shown here is derived from an EMBL/GenBank/DDBJ whole genome shotgun (WGS) entry which is preliminary data.</text>
</comment>
<feature type="domain" description="Lipase" evidence="8">
    <location>
        <begin position="45"/>
        <end position="377"/>
    </location>
</feature>
<dbReference type="AlphaFoldDB" id="A0A8J2RET5"/>